<proteinExistence type="inferred from homology"/>
<comment type="cofactor">
    <cofactor evidence="5">
        <name>Mg(2+)</name>
        <dbReference type="ChEBI" id="CHEBI:18420"/>
    </cofactor>
</comment>
<dbReference type="EMBL" id="MUZR01000004">
    <property type="protein sequence ID" value="OOC11317.1"/>
    <property type="molecule type" value="Genomic_DNA"/>
</dbReference>
<dbReference type="Pfam" id="PF00459">
    <property type="entry name" value="Inositol_P"/>
    <property type="match status" value="1"/>
</dbReference>
<reference evidence="6 7" key="1">
    <citation type="submission" date="2017-02" db="EMBL/GenBank/DDBJ databases">
        <title>Genomic diversity within the haloalkaliphilic genus Thioalkalivibrio.</title>
        <authorList>
            <person name="Ahn A.-C."/>
            <person name="Meier-Kolthoff J."/>
            <person name="Overmars L."/>
            <person name="Richter M."/>
            <person name="Woyke T."/>
            <person name="Sorokin D.Y."/>
            <person name="Muyzer G."/>
        </authorList>
    </citation>
    <scope>NUCLEOTIDE SEQUENCE [LARGE SCALE GENOMIC DNA]</scope>
    <source>
        <strain evidence="6 7">HL17</strain>
    </source>
</reference>
<name>A0A1V3A1R4_9GAMM</name>
<dbReference type="Gene3D" id="3.30.540.10">
    <property type="entry name" value="Fructose-1,6-Bisphosphatase, subunit A, domain 1"/>
    <property type="match status" value="1"/>
</dbReference>
<dbReference type="SUPFAM" id="SSF56655">
    <property type="entry name" value="Carbohydrate phosphatase"/>
    <property type="match status" value="1"/>
</dbReference>
<dbReference type="PROSITE" id="PS00629">
    <property type="entry name" value="IMP_1"/>
    <property type="match status" value="1"/>
</dbReference>
<dbReference type="PANTHER" id="PTHR20854">
    <property type="entry name" value="INOSITOL MONOPHOSPHATASE"/>
    <property type="match status" value="1"/>
</dbReference>
<dbReference type="CDD" id="cd01637">
    <property type="entry name" value="IMPase_like"/>
    <property type="match status" value="1"/>
</dbReference>
<feature type="binding site" evidence="5">
    <location>
        <position position="92"/>
    </location>
    <ligand>
        <name>Mg(2+)</name>
        <dbReference type="ChEBI" id="CHEBI:18420"/>
        <label>1</label>
        <note>catalytic</note>
    </ligand>
</feature>
<dbReference type="GO" id="GO:0046872">
    <property type="term" value="F:metal ion binding"/>
    <property type="evidence" value="ECO:0007669"/>
    <property type="project" value="UniProtKB-KW"/>
</dbReference>
<dbReference type="GO" id="GO:0007165">
    <property type="term" value="P:signal transduction"/>
    <property type="evidence" value="ECO:0007669"/>
    <property type="project" value="TreeGrafter"/>
</dbReference>
<organism evidence="6 7">
    <name type="scientific">Thioalkalivibrio halophilus</name>
    <dbReference type="NCBI Taxonomy" id="252474"/>
    <lineage>
        <taxon>Bacteria</taxon>
        <taxon>Pseudomonadati</taxon>
        <taxon>Pseudomonadota</taxon>
        <taxon>Gammaproteobacteria</taxon>
        <taxon>Chromatiales</taxon>
        <taxon>Ectothiorhodospiraceae</taxon>
        <taxon>Thioalkalivibrio</taxon>
    </lineage>
</organism>
<dbReference type="PANTHER" id="PTHR20854:SF4">
    <property type="entry name" value="INOSITOL-1-MONOPHOSPHATASE-RELATED"/>
    <property type="match status" value="1"/>
</dbReference>
<dbReference type="Proteomes" id="UP000189177">
    <property type="component" value="Unassembled WGS sequence"/>
</dbReference>
<keyword evidence="4 5" id="KW-0460">Magnesium</keyword>
<feature type="binding site" evidence="5">
    <location>
        <position position="93"/>
    </location>
    <ligand>
        <name>Mg(2+)</name>
        <dbReference type="ChEBI" id="CHEBI:18420"/>
        <label>2</label>
    </ligand>
</feature>
<evidence type="ECO:0000313" key="7">
    <source>
        <dbReference type="Proteomes" id="UP000189177"/>
    </source>
</evidence>
<dbReference type="PRINTS" id="PR00377">
    <property type="entry name" value="IMPHPHTASES"/>
</dbReference>
<gene>
    <name evidence="6" type="ORF">B1A74_01490</name>
</gene>
<keyword evidence="2 5" id="KW-0479">Metal-binding</keyword>
<comment type="caution">
    <text evidence="6">The sequence shown here is derived from an EMBL/GenBank/DDBJ whole genome shotgun (WGS) entry which is preliminary data.</text>
</comment>
<keyword evidence="7" id="KW-1185">Reference proteome</keyword>
<feature type="binding site" evidence="5">
    <location>
        <position position="69"/>
    </location>
    <ligand>
        <name>Mg(2+)</name>
        <dbReference type="ChEBI" id="CHEBI:18420"/>
        <label>1</label>
        <note>catalytic</note>
    </ligand>
</feature>
<sequence length="277" mass="29748">MNGNSIPFSALLEGLRTIGREELLPRFASGTRVDYKADGSVITPADHAADSAVRHLLRDCGIDEPVLSEEQDEPEQQRVLDEAPAFWLLDPLDGTSNFATGLPFFAISLARIEGQRVTHGATLDPVRGELFSVTEDGPLLLDGSEPDTAATAPPEIRRCIALVDYKRVPRTLGRALLDAAPFASQRNLGACALEWAWLAAGRADLYLHGGQALWDSTAGTLMLERAGGAMADLSGAPVFRRDLARRPAIAARTPQLQAVWHAWITEHLDPPGSGASA</sequence>
<accession>A0A1V3A1R4</accession>
<feature type="binding site" evidence="5">
    <location>
        <position position="215"/>
    </location>
    <ligand>
        <name>Mg(2+)</name>
        <dbReference type="ChEBI" id="CHEBI:18420"/>
        <label>1</label>
        <note>catalytic</note>
    </ligand>
</feature>
<evidence type="ECO:0000256" key="1">
    <source>
        <dbReference type="ARBA" id="ARBA00009759"/>
    </source>
</evidence>
<dbReference type="Gene3D" id="3.40.190.80">
    <property type="match status" value="1"/>
</dbReference>
<dbReference type="RefSeq" id="WP_077243560.1">
    <property type="nucleotide sequence ID" value="NZ_MUZR01000004.1"/>
</dbReference>
<dbReference type="InterPro" id="IPR020583">
    <property type="entry name" value="Inositol_monoP_metal-BS"/>
</dbReference>
<evidence type="ECO:0000256" key="2">
    <source>
        <dbReference type="ARBA" id="ARBA00022723"/>
    </source>
</evidence>
<protein>
    <submittedName>
        <fullName evidence="6">Inositol monophosphatase</fullName>
    </submittedName>
</protein>
<evidence type="ECO:0000256" key="5">
    <source>
        <dbReference type="PIRSR" id="PIRSR600760-2"/>
    </source>
</evidence>
<comment type="similarity">
    <text evidence="1">Belongs to the inositol monophosphatase superfamily.</text>
</comment>
<keyword evidence="3" id="KW-0378">Hydrolase</keyword>
<dbReference type="GO" id="GO:0006020">
    <property type="term" value="P:inositol metabolic process"/>
    <property type="evidence" value="ECO:0007669"/>
    <property type="project" value="TreeGrafter"/>
</dbReference>
<dbReference type="STRING" id="252474.B1A74_01490"/>
<evidence type="ECO:0000256" key="3">
    <source>
        <dbReference type="ARBA" id="ARBA00022801"/>
    </source>
</evidence>
<dbReference type="GO" id="GO:0008934">
    <property type="term" value="F:inositol monophosphate 1-phosphatase activity"/>
    <property type="evidence" value="ECO:0007669"/>
    <property type="project" value="TreeGrafter"/>
</dbReference>
<dbReference type="OrthoDB" id="9785695at2"/>
<evidence type="ECO:0000256" key="4">
    <source>
        <dbReference type="ARBA" id="ARBA00022842"/>
    </source>
</evidence>
<evidence type="ECO:0000313" key="6">
    <source>
        <dbReference type="EMBL" id="OOC11317.1"/>
    </source>
</evidence>
<feature type="binding site" evidence="5">
    <location>
        <position position="90"/>
    </location>
    <ligand>
        <name>Mg(2+)</name>
        <dbReference type="ChEBI" id="CHEBI:18420"/>
        <label>2</label>
    </ligand>
</feature>
<dbReference type="AlphaFoldDB" id="A0A1V3A1R4"/>
<dbReference type="InterPro" id="IPR000760">
    <property type="entry name" value="Inositol_monophosphatase-like"/>
</dbReference>